<keyword evidence="3" id="KW-0732">Signal</keyword>
<dbReference type="GO" id="GO:1902495">
    <property type="term" value="C:transmembrane transporter complex"/>
    <property type="evidence" value="ECO:0007669"/>
    <property type="project" value="EnsemblMetazoa"/>
</dbReference>
<dbReference type="GO" id="GO:0005829">
    <property type="term" value="C:cytosol"/>
    <property type="evidence" value="ECO:0007669"/>
    <property type="project" value="TreeGrafter"/>
</dbReference>
<feature type="region of interest" description="Disordered" evidence="1">
    <location>
        <begin position="275"/>
        <end position="338"/>
    </location>
</feature>
<dbReference type="PANTHER" id="PTHR15644:SF2">
    <property type="entry name" value="OSTEOPETROSIS-ASSOCIATED TRANSMEMBRANE PROTEIN 1"/>
    <property type="match status" value="1"/>
</dbReference>
<keyword evidence="2" id="KW-1133">Transmembrane helix</keyword>
<accession>B3M4I8</accession>
<evidence type="ECO:0000256" key="3">
    <source>
        <dbReference type="SAM" id="SignalP"/>
    </source>
</evidence>
<feature type="chain" id="PRO_5006454501" description="Osteopetrosis-associated transmembrane protein 1" evidence="3">
    <location>
        <begin position="23"/>
        <end position="338"/>
    </location>
</feature>
<dbReference type="eggNOG" id="KOG4617">
    <property type="taxonomic scope" value="Eukaryota"/>
</dbReference>
<gene>
    <name evidence="4" type="primary">Dana\GF23911</name>
    <name evidence="4" type="synonym">dana_GLEANR_8674</name>
    <name evidence="4" type="ORF">GF23911</name>
</gene>
<dbReference type="Pfam" id="PF09777">
    <property type="entry name" value="OSTMP1"/>
    <property type="match status" value="1"/>
</dbReference>
<sequence length="338" mass="37960">MKNLCFYLGLFLTLCQIHLLQATKNKSCTVMVKELGDAQSKFIYCATVKSVPVNLCVGCKDLYHNLQVEYGALTADANCSQLYLNSDRIKIVATTQGILTGLWDKANCDDCFIRNNSVTYDMLSTTLRDCLHSNKQNVCIACKVAYLDLNNFYMDMEKGSKGKVCFDLQDNMNRTRLNWSKDLKCCQREVKLINFLIAVGVVVLFPIVTFYVTAIVVTKRREANHELLNELEPELDAPSTSALITAAVLSTRTEPSYEISARNEKIADVLQRTVDGNPLDDSDSDNALVKRKVARRSHPDSETDTSSDDEPHLSAENRNAKRSDYSSDDEPIVKPRRS</sequence>
<feature type="signal peptide" evidence="3">
    <location>
        <begin position="1"/>
        <end position="22"/>
    </location>
</feature>
<dbReference type="HOGENOM" id="CLU_934694_0_0_1"/>
<keyword evidence="2" id="KW-0472">Membrane</keyword>
<protein>
    <recommendedName>
        <fullName evidence="6">Osteopetrosis-associated transmembrane protein 1</fullName>
    </recommendedName>
</protein>
<dbReference type="FunCoup" id="B3M4I8">
    <property type="interactions" value="904"/>
</dbReference>
<dbReference type="GO" id="GO:0005764">
    <property type="term" value="C:lysosome"/>
    <property type="evidence" value="ECO:0007669"/>
    <property type="project" value="EnsemblMetazoa"/>
</dbReference>
<keyword evidence="2" id="KW-0812">Transmembrane</keyword>
<dbReference type="GeneID" id="6506547"/>
<evidence type="ECO:0008006" key="6">
    <source>
        <dbReference type="Google" id="ProtNLM"/>
    </source>
</evidence>
<evidence type="ECO:0000313" key="5">
    <source>
        <dbReference type="Proteomes" id="UP000007801"/>
    </source>
</evidence>
<evidence type="ECO:0000256" key="2">
    <source>
        <dbReference type="SAM" id="Phobius"/>
    </source>
</evidence>
<feature type="transmembrane region" description="Helical" evidence="2">
    <location>
        <begin position="192"/>
        <end position="217"/>
    </location>
</feature>
<dbReference type="KEGG" id="dan:6506547"/>
<evidence type="ECO:0000313" key="4">
    <source>
        <dbReference type="EMBL" id="EDV40482.2"/>
    </source>
</evidence>
<dbReference type="Proteomes" id="UP000007801">
    <property type="component" value="Unassembled WGS sequence"/>
</dbReference>
<feature type="compositionally biased region" description="Basic and acidic residues" evidence="1">
    <location>
        <begin position="309"/>
        <end position="325"/>
    </location>
</feature>
<dbReference type="InParanoid" id="B3M4I8"/>
<dbReference type="PANTHER" id="PTHR15644">
    <property type="entry name" value="OSTEOPETROSIS ASSOCIATED TRANSMEMBRANE PROTEIN 1"/>
    <property type="match status" value="1"/>
</dbReference>
<dbReference type="AlphaFoldDB" id="B3M4I8"/>
<dbReference type="GO" id="GO:0007041">
    <property type="term" value="P:lysosomal transport"/>
    <property type="evidence" value="ECO:0007669"/>
    <property type="project" value="EnsemblMetazoa"/>
</dbReference>
<dbReference type="EMBL" id="CH902618">
    <property type="protein sequence ID" value="EDV40482.2"/>
    <property type="molecule type" value="Genomic_DNA"/>
</dbReference>
<proteinExistence type="predicted"/>
<organism evidence="4 5">
    <name type="scientific">Drosophila ananassae</name>
    <name type="common">Fruit fly</name>
    <dbReference type="NCBI Taxonomy" id="7217"/>
    <lineage>
        <taxon>Eukaryota</taxon>
        <taxon>Metazoa</taxon>
        <taxon>Ecdysozoa</taxon>
        <taxon>Arthropoda</taxon>
        <taxon>Hexapoda</taxon>
        <taxon>Insecta</taxon>
        <taxon>Pterygota</taxon>
        <taxon>Neoptera</taxon>
        <taxon>Endopterygota</taxon>
        <taxon>Diptera</taxon>
        <taxon>Brachycera</taxon>
        <taxon>Muscomorpha</taxon>
        <taxon>Ephydroidea</taxon>
        <taxon>Drosophilidae</taxon>
        <taxon>Drosophila</taxon>
        <taxon>Sophophora</taxon>
    </lineage>
</organism>
<dbReference type="InterPro" id="IPR019172">
    <property type="entry name" value="Osteopetrosis-assoc_TM_1"/>
</dbReference>
<dbReference type="STRING" id="7217.B3M4I8"/>
<dbReference type="OrthoDB" id="8021850at2759"/>
<keyword evidence="5" id="KW-1185">Reference proteome</keyword>
<evidence type="ECO:0000256" key="1">
    <source>
        <dbReference type="SAM" id="MobiDB-lite"/>
    </source>
</evidence>
<name>B3M4I8_DROAN</name>
<reference evidence="4 5" key="1">
    <citation type="journal article" date="2007" name="Nature">
        <title>Evolution of genes and genomes on the Drosophila phylogeny.</title>
        <authorList>
            <consortium name="Drosophila 12 Genomes Consortium"/>
            <person name="Clark A.G."/>
            <person name="Eisen M.B."/>
            <person name="Smith D.R."/>
            <person name="Bergman C.M."/>
            <person name="Oliver B."/>
            <person name="Markow T.A."/>
            <person name="Kaufman T.C."/>
            <person name="Kellis M."/>
            <person name="Gelbart W."/>
            <person name="Iyer V.N."/>
            <person name="Pollard D.A."/>
            <person name="Sackton T.B."/>
            <person name="Larracuente A.M."/>
            <person name="Singh N.D."/>
            <person name="Abad J.P."/>
            <person name="Abt D.N."/>
            <person name="Adryan B."/>
            <person name="Aguade M."/>
            <person name="Akashi H."/>
            <person name="Anderson W.W."/>
            <person name="Aquadro C.F."/>
            <person name="Ardell D.H."/>
            <person name="Arguello R."/>
            <person name="Artieri C.G."/>
            <person name="Barbash D.A."/>
            <person name="Barker D."/>
            <person name="Barsanti P."/>
            <person name="Batterham P."/>
            <person name="Batzoglou S."/>
            <person name="Begun D."/>
            <person name="Bhutkar A."/>
            <person name="Blanco E."/>
            <person name="Bosak S.A."/>
            <person name="Bradley R.K."/>
            <person name="Brand A.D."/>
            <person name="Brent M.R."/>
            <person name="Brooks A.N."/>
            <person name="Brown R.H."/>
            <person name="Butlin R.K."/>
            <person name="Caggese C."/>
            <person name="Calvi B.R."/>
            <person name="Bernardo de Carvalho A."/>
            <person name="Caspi A."/>
            <person name="Castrezana S."/>
            <person name="Celniker S.E."/>
            <person name="Chang J.L."/>
            <person name="Chapple C."/>
            <person name="Chatterji S."/>
            <person name="Chinwalla A."/>
            <person name="Civetta A."/>
            <person name="Clifton S.W."/>
            <person name="Comeron J.M."/>
            <person name="Costello J.C."/>
            <person name="Coyne J.A."/>
            <person name="Daub J."/>
            <person name="David R.G."/>
            <person name="Delcher A.L."/>
            <person name="Delehaunty K."/>
            <person name="Do C.B."/>
            <person name="Ebling H."/>
            <person name="Edwards K."/>
            <person name="Eickbush T."/>
            <person name="Evans J.D."/>
            <person name="Filipski A."/>
            <person name="Findeiss S."/>
            <person name="Freyhult E."/>
            <person name="Fulton L."/>
            <person name="Fulton R."/>
            <person name="Garcia A.C."/>
            <person name="Gardiner A."/>
            <person name="Garfield D.A."/>
            <person name="Garvin B.E."/>
            <person name="Gibson G."/>
            <person name="Gilbert D."/>
            <person name="Gnerre S."/>
            <person name="Godfrey J."/>
            <person name="Good R."/>
            <person name="Gotea V."/>
            <person name="Gravely B."/>
            <person name="Greenberg A.J."/>
            <person name="Griffiths-Jones S."/>
            <person name="Gross S."/>
            <person name="Guigo R."/>
            <person name="Gustafson E.A."/>
            <person name="Haerty W."/>
            <person name="Hahn M.W."/>
            <person name="Halligan D.L."/>
            <person name="Halpern A.L."/>
            <person name="Halter G.M."/>
            <person name="Han M.V."/>
            <person name="Heger A."/>
            <person name="Hillier L."/>
            <person name="Hinrichs A.S."/>
            <person name="Holmes I."/>
            <person name="Hoskins R.A."/>
            <person name="Hubisz M.J."/>
            <person name="Hultmark D."/>
            <person name="Huntley M.A."/>
            <person name="Jaffe D.B."/>
            <person name="Jagadeeshan S."/>
            <person name="Jeck W.R."/>
            <person name="Johnson J."/>
            <person name="Jones C.D."/>
            <person name="Jordan W.C."/>
            <person name="Karpen G.H."/>
            <person name="Kataoka E."/>
            <person name="Keightley P.D."/>
            <person name="Kheradpour P."/>
            <person name="Kirkness E.F."/>
            <person name="Koerich L.B."/>
            <person name="Kristiansen K."/>
            <person name="Kudrna D."/>
            <person name="Kulathinal R.J."/>
            <person name="Kumar S."/>
            <person name="Kwok R."/>
            <person name="Lander E."/>
            <person name="Langley C.H."/>
            <person name="Lapoint R."/>
            <person name="Lazzaro B.P."/>
            <person name="Lee S.J."/>
            <person name="Levesque L."/>
            <person name="Li R."/>
            <person name="Lin C.F."/>
            <person name="Lin M.F."/>
            <person name="Lindblad-Toh K."/>
            <person name="Llopart A."/>
            <person name="Long M."/>
            <person name="Low L."/>
            <person name="Lozovsky E."/>
            <person name="Lu J."/>
            <person name="Luo M."/>
            <person name="Machado C.A."/>
            <person name="Makalowski W."/>
            <person name="Marzo M."/>
            <person name="Matsuda M."/>
            <person name="Matzkin L."/>
            <person name="McAllister B."/>
            <person name="McBride C.S."/>
            <person name="McKernan B."/>
            <person name="McKernan K."/>
            <person name="Mendez-Lago M."/>
            <person name="Minx P."/>
            <person name="Mollenhauer M.U."/>
            <person name="Montooth K."/>
            <person name="Mount S.M."/>
            <person name="Mu X."/>
            <person name="Myers E."/>
            <person name="Negre B."/>
            <person name="Newfeld S."/>
            <person name="Nielsen R."/>
            <person name="Noor M.A."/>
            <person name="O'Grady P."/>
            <person name="Pachter L."/>
            <person name="Papaceit M."/>
            <person name="Parisi M.J."/>
            <person name="Parisi M."/>
            <person name="Parts L."/>
            <person name="Pedersen J.S."/>
            <person name="Pesole G."/>
            <person name="Phillippy A.M."/>
            <person name="Ponting C.P."/>
            <person name="Pop M."/>
            <person name="Porcelli D."/>
            <person name="Powell J.R."/>
            <person name="Prohaska S."/>
            <person name="Pruitt K."/>
            <person name="Puig M."/>
            <person name="Quesneville H."/>
            <person name="Ram K.R."/>
            <person name="Rand D."/>
            <person name="Rasmussen M.D."/>
            <person name="Reed L.K."/>
            <person name="Reenan R."/>
            <person name="Reily A."/>
            <person name="Remington K.A."/>
            <person name="Rieger T.T."/>
            <person name="Ritchie M.G."/>
            <person name="Robin C."/>
            <person name="Rogers Y.H."/>
            <person name="Rohde C."/>
            <person name="Rozas J."/>
            <person name="Rubenfield M.J."/>
            <person name="Ruiz A."/>
            <person name="Russo S."/>
            <person name="Salzberg S.L."/>
            <person name="Sanchez-Gracia A."/>
            <person name="Saranga D.J."/>
            <person name="Sato H."/>
            <person name="Schaeffer S.W."/>
            <person name="Schatz M.C."/>
            <person name="Schlenke T."/>
            <person name="Schwartz R."/>
            <person name="Segarra C."/>
            <person name="Singh R.S."/>
            <person name="Sirot L."/>
            <person name="Sirota M."/>
            <person name="Sisneros N.B."/>
            <person name="Smith C.D."/>
            <person name="Smith T.F."/>
            <person name="Spieth J."/>
            <person name="Stage D.E."/>
            <person name="Stark A."/>
            <person name="Stephan W."/>
            <person name="Strausberg R.L."/>
            <person name="Strempel S."/>
            <person name="Sturgill D."/>
            <person name="Sutton G."/>
            <person name="Sutton G.G."/>
            <person name="Tao W."/>
            <person name="Teichmann S."/>
            <person name="Tobari Y.N."/>
            <person name="Tomimura Y."/>
            <person name="Tsolas J.M."/>
            <person name="Valente V.L."/>
            <person name="Venter E."/>
            <person name="Venter J.C."/>
            <person name="Vicario S."/>
            <person name="Vieira F.G."/>
            <person name="Vilella A.J."/>
            <person name="Villasante A."/>
            <person name="Walenz B."/>
            <person name="Wang J."/>
            <person name="Wasserman M."/>
            <person name="Watts T."/>
            <person name="Wilson D."/>
            <person name="Wilson R.K."/>
            <person name="Wing R.A."/>
            <person name="Wolfner M.F."/>
            <person name="Wong A."/>
            <person name="Wong G.K."/>
            <person name="Wu C.I."/>
            <person name="Wu G."/>
            <person name="Yamamoto D."/>
            <person name="Yang H.P."/>
            <person name="Yang S.P."/>
            <person name="Yorke J.A."/>
            <person name="Yoshida K."/>
            <person name="Zdobnov E."/>
            <person name="Zhang P."/>
            <person name="Zhang Y."/>
            <person name="Zimin A.V."/>
            <person name="Baldwin J."/>
            <person name="Abdouelleil A."/>
            <person name="Abdulkadir J."/>
            <person name="Abebe A."/>
            <person name="Abera B."/>
            <person name="Abreu J."/>
            <person name="Acer S.C."/>
            <person name="Aftuck L."/>
            <person name="Alexander A."/>
            <person name="An P."/>
            <person name="Anderson E."/>
            <person name="Anderson S."/>
            <person name="Arachi H."/>
            <person name="Azer M."/>
            <person name="Bachantsang P."/>
            <person name="Barry A."/>
            <person name="Bayul T."/>
            <person name="Berlin A."/>
            <person name="Bessette D."/>
            <person name="Bloom T."/>
            <person name="Blye J."/>
            <person name="Boguslavskiy L."/>
            <person name="Bonnet C."/>
            <person name="Boukhgalter B."/>
            <person name="Bourzgui I."/>
            <person name="Brown A."/>
            <person name="Cahill P."/>
            <person name="Channer S."/>
            <person name="Cheshatsang Y."/>
            <person name="Chuda L."/>
            <person name="Citroen M."/>
            <person name="Collymore A."/>
            <person name="Cooke P."/>
            <person name="Costello M."/>
            <person name="D'Aco K."/>
            <person name="Daza R."/>
            <person name="De Haan G."/>
            <person name="DeGray S."/>
            <person name="DeMaso C."/>
            <person name="Dhargay N."/>
            <person name="Dooley K."/>
            <person name="Dooley E."/>
            <person name="Doricent M."/>
            <person name="Dorje P."/>
            <person name="Dorjee K."/>
            <person name="Dupes A."/>
            <person name="Elong R."/>
            <person name="Falk J."/>
            <person name="Farina A."/>
            <person name="Faro S."/>
            <person name="Ferguson D."/>
            <person name="Fisher S."/>
            <person name="Foley C.D."/>
            <person name="Franke A."/>
            <person name="Friedrich D."/>
            <person name="Gadbois L."/>
            <person name="Gearin G."/>
            <person name="Gearin C.R."/>
            <person name="Giannoukos G."/>
            <person name="Goode T."/>
            <person name="Graham J."/>
            <person name="Grandbois E."/>
            <person name="Grewal S."/>
            <person name="Gyaltsen K."/>
            <person name="Hafez N."/>
            <person name="Hagos B."/>
            <person name="Hall J."/>
            <person name="Henson C."/>
            <person name="Hollinger A."/>
            <person name="Honan T."/>
            <person name="Huard M.D."/>
            <person name="Hughes L."/>
            <person name="Hurhula B."/>
            <person name="Husby M.E."/>
            <person name="Kamat A."/>
            <person name="Kanga B."/>
            <person name="Kashin S."/>
            <person name="Khazanovich D."/>
            <person name="Kisner P."/>
            <person name="Lance K."/>
            <person name="Lara M."/>
            <person name="Lee W."/>
            <person name="Lennon N."/>
            <person name="Letendre F."/>
            <person name="LeVine R."/>
            <person name="Lipovsky A."/>
            <person name="Liu X."/>
            <person name="Liu J."/>
            <person name="Liu S."/>
            <person name="Lokyitsang T."/>
            <person name="Lokyitsang Y."/>
            <person name="Lubonja R."/>
            <person name="Lui A."/>
            <person name="MacDonald P."/>
            <person name="Magnisalis V."/>
            <person name="Maru K."/>
            <person name="Matthews C."/>
            <person name="McCusker W."/>
            <person name="McDonough S."/>
            <person name="Mehta T."/>
            <person name="Meldrim J."/>
            <person name="Meneus L."/>
            <person name="Mihai O."/>
            <person name="Mihalev A."/>
            <person name="Mihova T."/>
            <person name="Mittelman R."/>
            <person name="Mlenga V."/>
            <person name="Montmayeur A."/>
            <person name="Mulrain L."/>
            <person name="Navidi A."/>
            <person name="Naylor J."/>
            <person name="Negash T."/>
            <person name="Nguyen T."/>
            <person name="Nguyen N."/>
            <person name="Nicol R."/>
            <person name="Norbu C."/>
            <person name="Norbu N."/>
            <person name="Novod N."/>
            <person name="O'Neill B."/>
            <person name="Osman S."/>
            <person name="Markiewicz E."/>
            <person name="Oyono O.L."/>
            <person name="Patti C."/>
            <person name="Phunkhang P."/>
            <person name="Pierre F."/>
            <person name="Priest M."/>
            <person name="Raghuraman S."/>
            <person name="Rege F."/>
            <person name="Reyes R."/>
            <person name="Rise C."/>
            <person name="Rogov P."/>
            <person name="Ross K."/>
            <person name="Ryan E."/>
            <person name="Settipalli S."/>
            <person name="Shea T."/>
            <person name="Sherpa N."/>
            <person name="Shi L."/>
            <person name="Shih D."/>
            <person name="Sparrow T."/>
            <person name="Spaulding J."/>
            <person name="Stalker J."/>
            <person name="Stange-Thomann N."/>
            <person name="Stavropoulos S."/>
            <person name="Stone C."/>
            <person name="Strader C."/>
            <person name="Tesfaye S."/>
            <person name="Thomson T."/>
            <person name="Thoulutsang Y."/>
            <person name="Thoulutsang D."/>
            <person name="Topham K."/>
            <person name="Topping I."/>
            <person name="Tsamla T."/>
            <person name="Vassiliev H."/>
            <person name="Vo A."/>
            <person name="Wangchuk T."/>
            <person name="Wangdi T."/>
            <person name="Weiand M."/>
            <person name="Wilkinson J."/>
            <person name="Wilson A."/>
            <person name="Yadav S."/>
            <person name="Young G."/>
            <person name="Yu Q."/>
            <person name="Zembek L."/>
            <person name="Zhong D."/>
            <person name="Zimmer A."/>
            <person name="Zwirko Z."/>
            <person name="Jaffe D.B."/>
            <person name="Alvarez P."/>
            <person name="Brockman W."/>
            <person name="Butler J."/>
            <person name="Chin C."/>
            <person name="Gnerre S."/>
            <person name="Grabherr M."/>
            <person name="Kleber M."/>
            <person name="Mauceli E."/>
            <person name="MacCallum I."/>
        </authorList>
    </citation>
    <scope>NUCLEOTIDE SEQUENCE [LARGE SCALE GENOMIC DNA]</scope>
    <source>
        <strain evidence="5">Tucson 14024-0371.13</strain>
    </source>
</reference>